<dbReference type="EMBL" id="MT774375">
    <property type="protein sequence ID" value="QOR58043.1"/>
    <property type="molecule type" value="Genomic_DNA"/>
</dbReference>
<sequence>MTTVFNSNGNNKKFNENNNFDYKIDLTKYFATPTTKYHSDYTSDILNKIRSIFPWATKKNDTSYTITLDNAPIESYTLLGVTPEALNLEWNKAASRLYDYIYYTENPSYDFMIGGIPVKIHGNYIQVGTKIVPKFTTSKFFNNLSKKEQIIIYNISININAISA</sequence>
<dbReference type="RefSeq" id="YP_010110201.1">
    <property type="nucleotide sequence ID" value="NC_055868.1"/>
</dbReference>
<protein>
    <submittedName>
        <fullName evidence="1">Uncharacterized protein</fullName>
    </submittedName>
</protein>
<organism evidence="1 2">
    <name type="scientific">uncultured phage cr50_1</name>
    <dbReference type="NCBI Taxonomy" id="2772059"/>
    <lineage>
        <taxon>Viruses</taxon>
        <taxon>Duplodnaviria</taxon>
        <taxon>Heunggongvirae</taxon>
        <taxon>Uroviricota</taxon>
        <taxon>Caudoviricetes</taxon>
        <taxon>Crassvirales</taxon>
        <taxon>Suoliviridae</taxon>
        <taxon>Boorivirinae</taxon>
        <taxon>Cohcovirus</taxon>
        <taxon>Cohcovirus hiberniae</taxon>
    </lineage>
</organism>
<accession>A0A7M1RUG6</accession>
<dbReference type="Proteomes" id="UP000593838">
    <property type="component" value="Segment"/>
</dbReference>
<dbReference type="KEGG" id="vg:65128495"/>
<keyword evidence="2" id="KW-1185">Reference proteome</keyword>
<evidence type="ECO:0000313" key="2">
    <source>
        <dbReference type="Proteomes" id="UP000593838"/>
    </source>
</evidence>
<evidence type="ECO:0000313" key="1">
    <source>
        <dbReference type="EMBL" id="QOR58043.1"/>
    </source>
</evidence>
<reference evidence="1 2" key="1">
    <citation type="submission" date="2020-07" db="EMBL/GenBank/DDBJ databases">
        <title>Taxonomic proposal: Crassvirales, a new order of highly abundant and diverse bacterial viruses.</title>
        <authorList>
            <person name="Shkoporov A.N."/>
            <person name="Stockdale S.R."/>
            <person name="Guerin E."/>
            <person name="Ross R.P."/>
            <person name="Hill C."/>
        </authorList>
    </citation>
    <scope>NUCLEOTIDE SEQUENCE [LARGE SCALE GENOMIC DNA]</scope>
</reference>
<name>A0A7M1RUG6_9CAUD</name>
<dbReference type="GeneID" id="65128495"/>
<proteinExistence type="predicted"/>